<sequence>MSLFKFPPIFQVIRCHLWKKRKLLKLPQKNFQRESFLDQVSFLSNSAPSHLNEEDREIIRRHKEADKLGNLFYEDPKTKYIVWTRSYHLKRGDCCGSACRHCPYHQSKVKDDRLKKVFNGYFYK</sequence>
<reference evidence="1 2" key="1">
    <citation type="submission" date="2024-02" db="EMBL/GenBank/DDBJ databases">
        <authorList>
            <person name="Daric V."/>
            <person name="Darras S."/>
        </authorList>
    </citation>
    <scope>NUCLEOTIDE SEQUENCE [LARGE SCALE GENOMIC DNA]</scope>
</reference>
<name>A0ABP0F2N5_CLALP</name>
<accession>A0ABP0F2N5</accession>
<evidence type="ECO:0000313" key="2">
    <source>
        <dbReference type="Proteomes" id="UP001642483"/>
    </source>
</evidence>
<dbReference type="PANTHER" id="PTHR21037:SF2">
    <property type="entry name" value="SIMILAR TO NOVEL PROTEIN"/>
    <property type="match status" value="1"/>
</dbReference>
<dbReference type="Pfam" id="PF17653">
    <property type="entry name" value="DUF5522"/>
    <property type="match status" value="1"/>
</dbReference>
<organism evidence="1 2">
    <name type="scientific">Clavelina lepadiformis</name>
    <name type="common">Light-bulb sea squirt</name>
    <name type="synonym">Ascidia lepadiformis</name>
    <dbReference type="NCBI Taxonomy" id="159417"/>
    <lineage>
        <taxon>Eukaryota</taxon>
        <taxon>Metazoa</taxon>
        <taxon>Chordata</taxon>
        <taxon>Tunicata</taxon>
        <taxon>Ascidiacea</taxon>
        <taxon>Aplousobranchia</taxon>
        <taxon>Clavelinidae</taxon>
        <taxon>Clavelina</taxon>
    </lineage>
</organism>
<keyword evidence="2" id="KW-1185">Reference proteome</keyword>
<protein>
    <submittedName>
        <fullName evidence="1">Uncharacterized protein</fullName>
    </submittedName>
</protein>
<dbReference type="Proteomes" id="UP001642483">
    <property type="component" value="Unassembled WGS sequence"/>
</dbReference>
<proteinExistence type="predicted"/>
<gene>
    <name evidence="1" type="ORF">CVLEPA_LOCUS3460</name>
</gene>
<evidence type="ECO:0000313" key="1">
    <source>
        <dbReference type="EMBL" id="CAK8673696.1"/>
    </source>
</evidence>
<dbReference type="PANTHER" id="PTHR21037">
    <property type="entry name" value="39S RIBOSOMAL PROTEIN L14, MITOCHONDRIAL"/>
    <property type="match status" value="1"/>
</dbReference>
<comment type="caution">
    <text evidence="1">The sequence shown here is derived from an EMBL/GenBank/DDBJ whole genome shotgun (WGS) entry which is preliminary data.</text>
</comment>
<dbReference type="InterPro" id="IPR040807">
    <property type="entry name" value="DUF5522"/>
</dbReference>
<dbReference type="EMBL" id="CAWYQH010000002">
    <property type="protein sequence ID" value="CAK8673696.1"/>
    <property type="molecule type" value="Genomic_DNA"/>
</dbReference>